<evidence type="ECO:0000256" key="1">
    <source>
        <dbReference type="ARBA" id="ARBA00004123"/>
    </source>
</evidence>
<accession>A0A5E4NHH2</accession>
<dbReference type="Gene3D" id="1.10.287.450">
    <property type="entry name" value="Helix hairpin bin"/>
    <property type="match status" value="1"/>
</dbReference>
<keyword evidence="2" id="KW-0227">DNA damage</keyword>
<dbReference type="PANTHER" id="PTHR32235:SF1">
    <property type="entry name" value="NON-HOMOLOGOUS END-JOINING FACTOR 1"/>
    <property type="match status" value="1"/>
</dbReference>
<name>A0A5E4NHH2_9HEMI</name>
<evidence type="ECO:0000313" key="6">
    <source>
        <dbReference type="EMBL" id="VVC43109.1"/>
    </source>
</evidence>
<dbReference type="InterPro" id="IPR052287">
    <property type="entry name" value="NHEJ_factor"/>
</dbReference>
<dbReference type="EMBL" id="CABPRJ010002367">
    <property type="protein sequence ID" value="VVC43109.1"/>
    <property type="molecule type" value="Genomic_DNA"/>
</dbReference>
<dbReference type="AlphaFoldDB" id="A0A5E4NHH2"/>
<keyword evidence="7" id="KW-1185">Reference proteome</keyword>
<evidence type="ECO:0000313" key="7">
    <source>
        <dbReference type="Proteomes" id="UP000325440"/>
    </source>
</evidence>
<comment type="subcellular location">
    <subcellularLocation>
        <location evidence="1">Nucleus</location>
    </subcellularLocation>
</comment>
<keyword evidence="4" id="KW-0539">Nucleus</keyword>
<reference evidence="6 7" key="1">
    <citation type="submission" date="2019-08" db="EMBL/GenBank/DDBJ databases">
        <authorList>
            <person name="Alioto T."/>
            <person name="Alioto T."/>
            <person name="Gomez Garrido J."/>
        </authorList>
    </citation>
    <scope>NUCLEOTIDE SEQUENCE [LARGE SCALE GENOMIC DNA]</scope>
</reference>
<evidence type="ECO:0000256" key="3">
    <source>
        <dbReference type="ARBA" id="ARBA00023204"/>
    </source>
</evidence>
<dbReference type="Proteomes" id="UP000325440">
    <property type="component" value="Unassembled WGS sequence"/>
</dbReference>
<sequence length="262" mass="30834">MWVSTKKQYENSLMFFQFLQKDDLCIFNFTNMKKLYSKEIYKTSIASLYSTTNDIVEVESTDVVDLLLKETKNIEFNFFPENLNLRAHIIVKLTEGFSPLILKLKLDFKDPNYFYSNLTCPLLQIIQVLKKNQEDLFELLKKKDLEISEYVLEGGNINRNIQTETFDKDKFLINTFQKHTDLSDDSPSLFELYSSPLLEPFEHRCLNVRELLNNKPVNKVEENKEISKKKKYVDQTSSSTQIEINRESINVKKKKPSLLKNL</sequence>
<evidence type="ECO:0000256" key="2">
    <source>
        <dbReference type="ARBA" id="ARBA00022763"/>
    </source>
</evidence>
<dbReference type="GO" id="GO:0006303">
    <property type="term" value="P:double-strand break repair via nonhomologous end joining"/>
    <property type="evidence" value="ECO:0007669"/>
    <property type="project" value="TreeGrafter"/>
</dbReference>
<dbReference type="PANTHER" id="PTHR32235">
    <property type="entry name" value="NON-HOMOLOGOUS END-JOINING FACTOR 1"/>
    <property type="match status" value="1"/>
</dbReference>
<protein>
    <submittedName>
        <fullName evidence="6">XLF family</fullName>
    </submittedName>
</protein>
<evidence type="ECO:0000256" key="4">
    <source>
        <dbReference type="ARBA" id="ARBA00023242"/>
    </source>
</evidence>
<dbReference type="GO" id="GO:0032807">
    <property type="term" value="C:DNA ligase IV complex"/>
    <property type="evidence" value="ECO:0007669"/>
    <property type="project" value="TreeGrafter"/>
</dbReference>
<dbReference type="OrthoDB" id="2155935at2759"/>
<comment type="similarity">
    <text evidence="5">Belongs to the XRCC4-XLF family. XLF subfamily.</text>
</comment>
<dbReference type="GO" id="GO:0045027">
    <property type="term" value="F:DNA end binding"/>
    <property type="evidence" value="ECO:0007669"/>
    <property type="project" value="TreeGrafter"/>
</dbReference>
<proteinExistence type="inferred from homology"/>
<evidence type="ECO:0000256" key="5">
    <source>
        <dbReference type="ARBA" id="ARBA00025747"/>
    </source>
</evidence>
<organism evidence="6 7">
    <name type="scientific">Cinara cedri</name>
    <dbReference type="NCBI Taxonomy" id="506608"/>
    <lineage>
        <taxon>Eukaryota</taxon>
        <taxon>Metazoa</taxon>
        <taxon>Ecdysozoa</taxon>
        <taxon>Arthropoda</taxon>
        <taxon>Hexapoda</taxon>
        <taxon>Insecta</taxon>
        <taxon>Pterygota</taxon>
        <taxon>Neoptera</taxon>
        <taxon>Paraneoptera</taxon>
        <taxon>Hemiptera</taxon>
        <taxon>Sternorrhyncha</taxon>
        <taxon>Aphidomorpha</taxon>
        <taxon>Aphidoidea</taxon>
        <taxon>Aphididae</taxon>
        <taxon>Lachninae</taxon>
        <taxon>Cinara</taxon>
    </lineage>
</organism>
<gene>
    <name evidence="6" type="ORF">CINCED_3A007936</name>
</gene>
<keyword evidence="3" id="KW-0234">DNA repair</keyword>